<dbReference type="PROSITE" id="PS51802">
    <property type="entry name" value="ZF_CCHHC"/>
    <property type="match status" value="2"/>
</dbReference>
<dbReference type="PANTHER" id="PTHR10816">
    <property type="entry name" value="MYELIN TRANSCRIPTION FACTOR 1-RELATED"/>
    <property type="match status" value="1"/>
</dbReference>
<evidence type="ECO:0000313" key="13">
    <source>
        <dbReference type="Proteomes" id="UP000537522"/>
    </source>
</evidence>
<evidence type="ECO:0000256" key="10">
    <source>
        <dbReference type="PROSITE-ProRule" id="PRU01143"/>
    </source>
</evidence>
<keyword evidence="5 10" id="KW-0863">Zinc-finger</keyword>
<dbReference type="EMBL" id="VXAL01004697">
    <property type="protein sequence ID" value="NXK46976.1"/>
    <property type="molecule type" value="Genomic_DNA"/>
</dbReference>
<feature type="non-terminal residue" evidence="12">
    <location>
        <position position="1"/>
    </location>
</feature>
<dbReference type="FunFam" id="4.10.320.30:FF:000001">
    <property type="entry name" value="Myelin transcription factor 1-like, a"/>
    <property type="match status" value="1"/>
</dbReference>
<dbReference type="Gene3D" id="4.10.320.30">
    <property type="match status" value="2"/>
</dbReference>
<proteinExistence type="inferred from homology"/>
<gene>
    <name evidence="12" type="primary">Myt1_1</name>
    <name evidence="12" type="ORF">CHATOR_R11480</name>
</gene>
<dbReference type="AlphaFoldDB" id="A0A7L0JQQ4"/>
<dbReference type="GO" id="GO:0005634">
    <property type="term" value="C:nucleus"/>
    <property type="evidence" value="ECO:0007669"/>
    <property type="project" value="UniProtKB-SubCell"/>
</dbReference>
<dbReference type="InterPro" id="IPR036060">
    <property type="entry name" value="Znf_C2H2C_sf"/>
</dbReference>
<evidence type="ECO:0000256" key="6">
    <source>
        <dbReference type="ARBA" id="ARBA00022833"/>
    </source>
</evidence>
<comment type="similarity">
    <text evidence="2">Belongs to the MYT1 family.</text>
</comment>
<keyword evidence="13" id="KW-1185">Reference proteome</keyword>
<feature type="compositionally biased region" description="Basic and acidic residues" evidence="11">
    <location>
        <begin position="101"/>
        <end position="119"/>
    </location>
</feature>
<dbReference type="GO" id="GO:0008270">
    <property type="term" value="F:zinc ion binding"/>
    <property type="evidence" value="ECO:0007669"/>
    <property type="project" value="UniProtKB-KW"/>
</dbReference>
<dbReference type="InterPro" id="IPR002515">
    <property type="entry name" value="Znf_C2H2C"/>
</dbReference>
<evidence type="ECO:0000256" key="11">
    <source>
        <dbReference type="SAM" id="MobiDB-lite"/>
    </source>
</evidence>
<keyword evidence="9" id="KW-0539">Nucleus</keyword>
<comment type="subcellular location">
    <subcellularLocation>
        <location evidence="1">Nucleus</location>
    </subcellularLocation>
</comment>
<keyword evidence="4" id="KW-0677">Repeat</keyword>
<accession>A0A7L0JQQ4</accession>
<name>A0A7L0JQQ4_CHATO</name>
<dbReference type="GO" id="GO:0000978">
    <property type="term" value="F:RNA polymerase II cis-regulatory region sequence-specific DNA binding"/>
    <property type="evidence" value="ECO:0007669"/>
    <property type="project" value="TreeGrafter"/>
</dbReference>
<evidence type="ECO:0000256" key="9">
    <source>
        <dbReference type="ARBA" id="ARBA00023242"/>
    </source>
</evidence>
<feature type="compositionally biased region" description="Basic and acidic residues" evidence="11">
    <location>
        <begin position="42"/>
        <end position="54"/>
    </location>
</feature>
<dbReference type="Proteomes" id="UP000537522">
    <property type="component" value="Unassembled WGS sequence"/>
</dbReference>
<reference evidence="12 13" key="1">
    <citation type="submission" date="2019-09" db="EMBL/GenBank/DDBJ databases">
        <title>Bird 10,000 Genomes (B10K) Project - Family phase.</title>
        <authorList>
            <person name="Zhang G."/>
        </authorList>
    </citation>
    <scope>NUCLEOTIDE SEQUENCE [LARGE SCALE GENOMIC DNA]</scope>
    <source>
        <strain evidence="12">B10K-DU-011-36</strain>
        <tissue evidence="12">Muscle</tissue>
    </source>
</reference>
<comment type="caution">
    <text evidence="12">The sequence shown here is derived from an EMBL/GenBank/DDBJ whole genome shotgun (WGS) entry which is preliminary data.</text>
</comment>
<feature type="region of interest" description="Disordered" evidence="11">
    <location>
        <begin position="101"/>
        <end position="138"/>
    </location>
</feature>
<evidence type="ECO:0000256" key="4">
    <source>
        <dbReference type="ARBA" id="ARBA00022737"/>
    </source>
</evidence>
<protein>
    <submittedName>
        <fullName evidence="12">MYT1 factor</fullName>
    </submittedName>
</protein>
<evidence type="ECO:0000256" key="7">
    <source>
        <dbReference type="ARBA" id="ARBA00023015"/>
    </source>
</evidence>
<feature type="non-terminal residue" evidence="12">
    <location>
        <position position="218"/>
    </location>
</feature>
<evidence type="ECO:0000256" key="8">
    <source>
        <dbReference type="ARBA" id="ARBA00023163"/>
    </source>
</evidence>
<sequence length="218" mass="24414">EEEEMAPEVICEEAPHTSQDTQKSHCEGQFSPKPEYSVIVEVRSDDDKDDDARSQKSAVTDESEMYDMMTRGNLGLLEQAIALKAEQVKIVREPSRLPGEHIKHFQVDEKQSKPLDSIRKSYYGKDPSRPEKREIKCPTPGCDGTGHVTGLYPHHRSLSGCPHKDRIPPEILAMHENVLKCPTPGCTGQGHVNSNRNTHRRYRLPLLHSGWGRGASAA</sequence>
<feature type="compositionally biased region" description="Basic and acidic residues" evidence="11">
    <location>
        <begin position="126"/>
        <end position="136"/>
    </location>
</feature>
<dbReference type="GO" id="GO:0000981">
    <property type="term" value="F:DNA-binding transcription factor activity, RNA polymerase II-specific"/>
    <property type="evidence" value="ECO:0007669"/>
    <property type="project" value="TreeGrafter"/>
</dbReference>
<organism evidence="12 13">
    <name type="scientific">Chauna torquata</name>
    <name type="common">Southern screamer</name>
    <dbReference type="NCBI Taxonomy" id="30388"/>
    <lineage>
        <taxon>Eukaryota</taxon>
        <taxon>Metazoa</taxon>
        <taxon>Chordata</taxon>
        <taxon>Craniata</taxon>
        <taxon>Vertebrata</taxon>
        <taxon>Euteleostomi</taxon>
        <taxon>Archelosauria</taxon>
        <taxon>Archosauria</taxon>
        <taxon>Dinosauria</taxon>
        <taxon>Saurischia</taxon>
        <taxon>Theropoda</taxon>
        <taxon>Coelurosauria</taxon>
        <taxon>Aves</taxon>
        <taxon>Neognathae</taxon>
        <taxon>Galloanserae</taxon>
        <taxon>Anseriformes</taxon>
        <taxon>Anhimidae</taxon>
        <taxon>Chauna</taxon>
    </lineage>
</organism>
<keyword evidence="6" id="KW-0862">Zinc</keyword>
<evidence type="ECO:0000256" key="5">
    <source>
        <dbReference type="ARBA" id="ARBA00022771"/>
    </source>
</evidence>
<dbReference type="SUPFAM" id="SSF103637">
    <property type="entry name" value="CCHHC domain"/>
    <property type="match status" value="2"/>
</dbReference>
<keyword evidence="7" id="KW-0805">Transcription regulation</keyword>
<keyword evidence="8" id="KW-0804">Transcription</keyword>
<evidence type="ECO:0000256" key="2">
    <source>
        <dbReference type="ARBA" id="ARBA00010194"/>
    </source>
</evidence>
<keyword evidence="3" id="KW-0479">Metal-binding</keyword>
<evidence type="ECO:0000313" key="12">
    <source>
        <dbReference type="EMBL" id="NXK46976.1"/>
    </source>
</evidence>
<dbReference type="Pfam" id="PF01530">
    <property type="entry name" value="zf-C2HC"/>
    <property type="match status" value="2"/>
</dbReference>
<evidence type="ECO:0000256" key="3">
    <source>
        <dbReference type="ARBA" id="ARBA00022723"/>
    </source>
</evidence>
<feature type="region of interest" description="Disordered" evidence="11">
    <location>
        <begin position="1"/>
        <end position="62"/>
    </location>
</feature>
<evidence type="ECO:0000256" key="1">
    <source>
        <dbReference type="ARBA" id="ARBA00004123"/>
    </source>
</evidence>
<dbReference type="PANTHER" id="PTHR10816:SF10">
    <property type="entry name" value="MYELIN TRANSCRIPTION FACTOR 1"/>
    <property type="match status" value="1"/>
</dbReference>